<evidence type="ECO:0000313" key="2">
    <source>
        <dbReference type="Ensembl" id="ENSCJAP00000070968.2"/>
    </source>
</evidence>
<dbReference type="GeneTree" id="ENSGT00940000161627"/>
<evidence type="ECO:0000313" key="3">
    <source>
        <dbReference type="Proteomes" id="UP000008225"/>
    </source>
</evidence>
<keyword evidence="3" id="KW-1185">Reference proteome</keyword>
<organism evidence="2 3">
    <name type="scientific">Callithrix jacchus</name>
    <name type="common">White-tufted-ear marmoset</name>
    <name type="synonym">Simia Jacchus</name>
    <dbReference type="NCBI Taxonomy" id="9483"/>
    <lineage>
        <taxon>Eukaryota</taxon>
        <taxon>Metazoa</taxon>
        <taxon>Chordata</taxon>
        <taxon>Craniata</taxon>
        <taxon>Vertebrata</taxon>
        <taxon>Euteleostomi</taxon>
        <taxon>Mammalia</taxon>
        <taxon>Eutheria</taxon>
        <taxon>Euarchontoglires</taxon>
        <taxon>Primates</taxon>
        <taxon>Haplorrhini</taxon>
        <taxon>Platyrrhini</taxon>
        <taxon>Cebidae</taxon>
        <taxon>Callitrichinae</taxon>
        <taxon>Callithrix</taxon>
        <taxon>Callithrix</taxon>
    </lineage>
</organism>
<proteinExistence type="predicted"/>
<name>A0A5F4VZJ7_CALJA</name>
<dbReference type="AlphaFoldDB" id="A0A5F4VZJ7"/>
<accession>A0A5F4VZJ7</accession>
<dbReference type="Proteomes" id="UP000008225">
    <property type="component" value="Chromosome 1"/>
</dbReference>
<reference evidence="2" key="2">
    <citation type="submission" date="2025-08" db="UniProtKB">
        <authorList>
            <consortium name="Ensembl"/>
        </authorList>
    </citation>
    <scope>IDENTIFICATION</scope>
</reference>
<dbReference type="InParanoid" id="A0A5F4VZJ7"/>
<evidence type="ECO:0000256" key="1">
    <source>
        <dbReference type="SAM" id="MobiDB-lite"/>
    </source>
</evidence>
<dbReference type="Ensembl" id="ENSCJAT00000100822.2">
    <property type="protein sequence ID" value="ENSCJAP00000070968.2"/>
    <property type="gene ID" value="ENSCJAG00000060971.2"/>
</dbReference>
<dbReference type="PANTHER" id="PTHR46254">
    <property type="entry name" value="PROTEIN GVQW1-RELATED"/>
    <property type="match status" value="1"/>
</dbReference>
<feature type="region of interest" description="Disordered" evidence="1">
    <location>
        <begin position="76"/>
        <end position="100"/>
    </location>
</feature>
<reference evidence="2" key="3">
    <citation type="submission" date="2025-09" db="UniProtKB">
        <authorList>
            <consortium name="Ensembl"/>
        </authorList>
    </citation>
    <scope>IDENTIFICATION</scope>
</reference>
<feature type="compositionally biased region" description="Low complexity" evidence="1">
    <location>
        <begin position="76"/>
        <end position="91"/>
    </location>
</feature>
<sequence>MESHSFGHAGMQWHNFIPLQPPPSRFKLECSGVISAHCNLHLWFKRFSCLSLPSWDYRYLPPHLANFCIFSRDGVSPRGPGSSRSPDLRSSACHSLSKCW</sequence>
<reference evidence="2" key="1">
    <citation type="submission" date="2009-03" db="EMBL/GenBank/DDBJ databases">
        <authorList>
            <person name="Warren W."/>
            <person name="Ye L."/>
            <person name="Minx P."/>
            <person name="Worley K."/>
            <person name="Gibbs R."/>
            <person name="Wilson R.K."/>
        </authorList>
    </citation>
    <scope>NUCLEOTIDE SEQUENCE [LARGE SCALE GENOMIC DNA]</scope>
</reference>
<protein>
    <submittedName>
        <fullName evidence="2">Uncharacterized protein</fullName>
    </submittedName>
</protein>